<gene>
    <name evidence="6" type="ORF">KGA66_15300</name>
</gene>
<feature type="region of interest" description="Disordered" evidence="4">
    <location>
        <begin position="1"/>
        <end position="51"/>
    </location>
</feature>
<sequence length="374" mass="38784">MTRALDDRAPQTVDPQTVDPQTADPQTVDPQTADPQSTDPPSAGARSVEPLDTPAARYRMIRLIRGFEELALELVRSGHIVGGTHPYIGQEAVAVGVCAALRPGDQITSTHRGHGHVLAKGVPPRLLLAELAGRVTGSNRGRGGSMHAADLRLGILGANGIVGAGVPIAAGAAWAAKQARADRVVAAFFGDGALNQGVLLETLNLAAIWKLPLLFVCENNGYATTLPAAAAVAGSAVARACGFGVAAFEVDGMDVEAVRGAASAAAGRARAGRGPVFLECRTYRFEGHHTVERRFRLAYRTAEEIAAWRARDPLESAAAALADAEAERAAIDAQVAAQLDDAREFALGSATPDPSGACDFLYASGLRPRAGALP</sequence>
<protein>
    <submittedName>
        <fullName evidence="6">Thiamine pyrophosphate-dependent dehydrogenase E1 component subunit alpha</fullName>
    </submittedName>
</protein>
<evidence type="ECO:0000256" key="3">
    <source>
        <dbReference type="ARBA" id="ARBA00023052"/>
    </source>
</evidence>
<dbReference type="AlphaFoldDB" id="A0A8J7WL95"/>
<dbReference type="Gene3D" id="3.40.50.970">
    <property type="match status" value="1"/>
</dbReference>
<accession>A0A8J7WL95</accession>
<dbReference type="PANTHER" id="PTHR11516">
    <property type="entry name" value="PYRUVATE DEHYDROGENASE E1 COMPONENT, ALPHA SUBUNIT BACTERIAL AND ORGANELLAR"/>
    <property type="match status" value="1"/>
</dbReference>
<evidence type="ECO:0000313" key="7">
    <source>
        <dbReference type="Proteomes" id="UP000677913"/>
    </source>
</evidence>
<comment type="caution">
    <text evidence="6">The sequence shown here is derived from an EMBL/GenBank/DDBJ whole genome shotgun (WGS) entry which is preliminary data.</text>
</comment>
<keyword evidence="3" id="KW-0786">Thiamine pyrophosphate</keyword>
<keyword evidence="2" id="KW-0560">Oxidoreductase</keyword>
<feature type="compositionally biased region" description="Polar residues" evidence="4">
    <location>
        <begin position="13"/>
        <end position="40"/>
    </location>
</feature>
<dbReference type="PANTHER" id="PTHR11516:SF60">
    <property type="entry name" value="PYRUVATE DEHYDROGENASE E1 COMPONENT SUBUNIT ALPHA"/>
    <property type="match status" value="1"/>
</dbReference>
<feature type="domain" description="Dehydrogenase E1 component" evidence="5">
    <location>
        <begin position="59"/>
        <end position="352"/>
    </location>
</feature>
<evidence type="ECO:0000256" key="4">
    <source>
        <dbReference type="SAM" id="MobiDB-lite"/>
    </source>
</evidence>
<dbReference type="CDD" id="cd02000">
    <property type="entry name" value="TPP_E1_PDC_ADC_BCADC"/>
    <property type="match status" value="1"/>
</dbReference>
<name>A0A8J7WL95_9ACTN</name>
<dbReference type="SUPFAM" id="SSF52518">
    <property type="entry name" value="Thiamin diphosphate-binding fold (THDP-binding)"/>
    <property type="match status" value="1"/>
</dbReference>
<keyword evidence="7" id="KW-1185">Reference proteome</keyword>
<evidence type="ECO:0000256" key="2">
    <source>
        <dbReference type="ARBA" id="ARBA00023002"/>
    </source>
</evidence>
<dbReference type="Proteomes" id="UP000677913">
    <property type="component" value="Unassembled WGS sequence"/>
</dbReference>
<dbReference type="GO" id="GO:0000287">
    <property type="term" value="F:magnesium ion binding"/>
    <property type="evidence" value="ECO:0007669"/>
    <property type="project" value="UniProtKB-ARBA"/>
</dbReference>
<evidence type="ECO:0000256" key="1">
    <source>
        <dbReference type="ARBA" id="ARBA00001964"/>
    </source>
</evidence>
<dbReference type="InterPro" id="IPR050642">
    <property type="entry name" value="PDH_E1_Alpha_Subunit"/>
</dbReference>
<reference evidence="6" key="1">
    <citation type="submission" date="2021-04" db="EMBL/GenBank/DDBJ databases">
        <title>Genome based classification of Actinospica acidithermotolerans sp. nov., an actinobacterium isolated from an Indonesian hot spring.</title>
        <authorList>
            <person name="Kusuma A.B."/>
            <person name="Putra K.E."/>
            <person name="Nafisah S."/>
            <person name="Loh J."/>
            <person name="Nouioui I."/>
            <person name="Goodfellow M."/>
        </authorList>
    </citation>
    <scope>NUCLEOTIDE SEQUENCE</scope>
    <source>
        <strain evidence="6">DSM 45618</strain>
    </source>
</reference>
<evidence type="ECO:0000259" key="5">
    <source>
        <dbReference type="Pfam" id="PF00676"/>
    </source>
</evidence>
<comment type="cofactor">
    <cofactor evidence="1">
        <name>thiamine diphosphate</name>
        <dbReference type="ChEBI" id="CHEBI:58937"/>
    </cofactor>
</comment>
<dbReference type="EMBL" id="JAGSXH010000050">
    <property type="protein sequence ID" value="MBS2964423.1"/>
    <property type="molecule type" value="Genomic_DNA"/>
</dbReference>
<organism evidence="6 7">
    <name type="scientific">Actinocrinis puniceicyclus</name>
    <dbReference type="NCBI Taxonomy" id="977794"/>
    <lineage>
        <taxon>Bacteria</taxon>
        <taxon>Bacillati</taxon>
        <taxon>Actinomycetota</taxon>
        <taxon>Actinomycetes</taxon>
        <taxon>Catenulisporales</taxon>
        <taxon>Actinospicaceae</taxon>
        <taxon>Actinocrinis</taxon>
    </lineage>
</organism>
<dbReference type="Pfam" id="PF00676">
    <property type="entry name" value="E1_dh"/>
    <property type="match status" value="1"/>
</dbReference>
<proteinExistence type="predicted"/>
<dbReference type="GO" id="GO:0006086">
    <property type="term" value="P:pyruvate decarboxylation to acetyl-CoA"/>
    <property type="evidence" value="ECO:0007669"/>
    <property type="project" value="TreeGrafter"/>
</dbReference>
<dbReference type="GO" id="GO:0004739">
    <property type="term" value="F:pyruvate dehydrogenase (acetyl-transferring) activity"/>
    <property type="evidence" value="ECO:0007669"/>
    <property type="project" value="TreeGrafter"/>
</dbReference>
<dbReference type="InterPro" id="IPR001017">
    <property type="entry name" value="DH_E1"/>
</dbReference>
<evidence type="ECO:0000313" key="6">
    <source>
        <dbReference type="EMBL" id="MBS2964423.1"/>
    </source>
</evidence>
<dbReference type="InterPro" id="IPR029061">
    <property type="entry name" value="THDP-binding"/>
</dbReference>